<dbReference type="HOGENOM" id="CLU_669840_0_0_1"/>
<evidence type="ECO:0000256" key="4">
    <source>
        <dbReference type="ARBA" id="ARBA00022989"/>
    </source>
</evidence>
<keyword evidence="5 6" id="KW-0472">Membrane</keyword>
<dbReference type="RefSeq" id="XP_005771729.1">
    <property type="nucleotide sequence ID" value="XM_005771672.1"/>
</dbReference>
<keyword evidence="9" id="KW-1185">Reference proteome</keyword>
<dbReference type="InterPro" id="IPR000620">
    <property type="entry name" value="EamA_dom"/>
</dbReference>
<feature type="transmembrane region" description="Helical" evidence="6">
    <location>
        <begin position="148"/>
        <end position="166"/>
    </location>
</feature>
<comment type="subcellular location">
    <subcellularLocation>
        <location evidence="1">Cell membrane</location>
        <topology evidence="1">Multi-pass membrane protein</topology>
    </subcellularLocation>
</comment>
<protein>
    <recommendedName>
        <fullName evidence="7">EamA domain-containing protein</fullName>
    </recommendedName>
</protein>
<evidence type="ECO:0000256" key="5">
    <source>
        <dbReference type="ARBA" id="ARBA00023136"/>
    </source>
</evidence>
<feature type="transmembrane region" description="Helical" evidence="6">
    <location>
        <begin position="77"/>
        <end position="95"/>
    </location>
</feature>
<feature type="transmembrane region" description="Helical" evidence="6">
    <location>
        <begin position="115"/>
        <end position="136"/>
    </location>
</feature>
<dbReference type="PaxDb" id="2903-EOD19300"/>
<sequence length="411" mass="41996">MKTGVESGAPAVPPNQNDVEAGAHCLPLACDAAPPHVQTKCRSIPSLAQLVAQQTTNRTLPEIEPLEVHKQVGTDRLGVWVWRALLLLCTATWGSNYPLTENVFIALGPSATHTSLFLAARFLLSAIVLAPAALSASSWAAVTAGGRVGVLCAIGYLSQAAALAMGSQAGQSAFICSLQAVVIALHSALAGNGISRKTAVAVALAVCGVGFLELPSIIEGGLSALCLGDLVALGQPIGFGASYIVIEQALKDHPNDALPLAAMQCVLVGAATLGIASATAGAAPWDLPFGKLLLPKADASSFFEAWAVPATVAYTGIWGTAATIWIEATVLKRLPIVDASVILSTEPLWATGLAALMLGEVIGVNDVIGGAFIIIALLVNEGLLHLPGQGEEERASSSSRLTRQAVCSAAA</sequence>
<dbReference type="Pfam" id="PF00892">
    <property type="entry name" value="EamA"/>
    <property type="match status" value="1"/>
</dbReference>
<feature type="transmembrane region" description="Helical" evidence="6">
    <location>
        <begin position="305"/>
        <end position="326"/>
    </location>
</feature>
<dbReference type="InterPro" id="IPR037185">
    <property type="entry name" value="EmrE-like"/>
</dbReference>
<evidence type="ECO:0000256" key="3">
    <source>
        <dbReference type="ARBA" id="ARBA00022692"/>
    </source>
</evidence>
<feature type="transmembrane region" description="Helical" evidence="6">
    <location>
        <begin position="258"/>
        <end position="285"/>
    </location>
</feature>
<keyword evidence="4 6" id="KW-1133">Transmembrane helix</keyword>
<dbReference type="Proteomes" id="UP000013827">
    <property type="component" value="Unassembled WGS sequence"/>
</dbReference>
<keyword evidence="3 6" id="KW-0812">Transmembrane</keyword>
<dbReference type="PANTHER" id="PTHR42920:SF5">
    <property type="entry name" value="EAMA DOMAIN-CONTAINING PROTEIN"/>
    <property type="match status" value="1"/>
</dbReference>
<dbReference type="OMA" id="ATIWIEA"/>
<dbReference type="AlphaFoldDB" id="A0A0D3J715"/>
<dbReference type="GO" id="GO:0005886">
    <property type="term" value="C:plasma membrane"/>
    <property type="evidence" value="ECO:0007669"/>
    <property type="project" value="UniProtKB-SubCell"/>
</dbReference>
<accession>A0A0D3J715</accession>
<name>A0A0D3J715_EMIH1</name>
<keyword evidence="2" id="KW-1003">Cell membrane</keyword>
<reference evidence="9" key="1">
    <citation type="journal article" date="2013" name="Nature">
        <title>Pan genome of the phytoplankton Emiliania underpins its global distribution.</title>
        <authorList>
            <person name="Read B.A."/>
            <person name="Kegel J."/>
            <person name="Klute M.J."/>
            <person name="Kuo A."/>
            <person name="Lefebvre S.C."/>
            <person name="Maumus F."/>
            <person name="Mayer C."/>
            <person name="Miller J."/>
            <person name="Monier A."/>
            <person name="Salamov A."/>
            <person name="Young J."/>
            <person name="Aguilar M."/>
            <person name="Claverie J.M."/>
            <person name="Frickenhaus S."/>
            <person name="Gonzalez K."/>
            <person name="Herman E.K."/>
            <person name="Lin Y.C."/>
            <person name="Napier J."/>
            <person name="Ogata H."/>
            <person name="Sarno A.F."/>
            <person name="Shmutz J."/>
            <person name="Schroeder D."/>
            <person name="de Vargas C."/>
            <person name="Verret F."/>
            <person name="von Dassow P."/>
            <person name="Valentin K."/>
            <person name="Van de Peer Y."/>
            <person name="Wheeler G."/>
            <person name="Dacks J.B."/>
            <person name="Delwiche C.F."/>
            <person name="Dyhrman S.T."/>
            <person name="Glockner G."/>
            <person name="John U."/>
            <person name="Richards T."/>
            <person name="Worden A.Z."/>
            <person name="Zhang X."/>
            <person name="Grigoriev I.V."/>
            <person name="Allen A.E."/>
            <person name="Bidle K."/>
            <person name="Borodovsky M."/>
            <person name="Bowler C."/>
            <person name="Brownlee C."/>
            <person name="Cock J.M."/>
            <person name="Elias M."/>
            <person name="Gladyshev V.N."/>
            <person name="Groth M."/>
            <person name="Guda C."/>
            <person name="Hadaegh A."/>
            <person name="Iglesias-Rodriguez M.D."/>
            <person name="Jenkins J."/>
            <person name="Jones B.M."/>
            <person name="Lawson T."/>
            <person name="Leese F."/>
            <person name="Lindquist E."/>
            <person name="Lobanov A."/>
            <person name="Lomsadze A."/>
            <person name="Malik S.B."/>
            <person name="Marsh M.E."/>
            <person name="Mackinder L."/>
            <person name="Mock T."/>
            <person name="Mueller-Roeber B."/>
            <person name="Pagarete A."/>
            <person name="Parker M."/>
            <person name="Probert I."/>
            <person name="Quesneville H."/>
            <person name="Raines C."/>
            <person name="Rensing S.A."/>
            <person name="Riano-Pachon D.M."/>
            <person name="Richier S."/>
            <person name="Rokitta S."/>
            <person name="Shiraiwa Y."/>
            <person name="Soanes D.M."/>
            <person name="van der Giezen M."/>
            <person name="Wahlund T.M."/>
            <person name="Williams B."/>
            <person name="Wilson W."/>
            <person name="Wolfe G."/>
            <person name="Wurch L.L."/>
        </authorList>
    </citation>
    <scope>NUCLEOTIDE SEQUENCE</scope>
</reference>
<feature type="transmembrane region" description="Helical" evidence="6">
    <location>
        <begin position="230"/>
        <end position="246"/>
    </location>
</feature>
<feature type="domain" description="EamA" evidence="7">
    <location>
        <begin position="227"/>
        <end position="379"/>
    </location>
</feature>
<dbReference type="EnsemblProtists" id="EOD19300">
    <property type="protein sequence ID" value="EOD19300"/>
    <property type="gene ID" value="EMIHUDRAFT_118046"/>
</dbReference>
<dbReference type="GeneID" id="17264845"/>
<evidence type="ECO:0000259" key="7">
    <source>
        <dbReference type="Pfam" id="PF00892"/>
    </source>
</evidence>
<organism evidence="8 9">
    <name type="scientific">Emiliania huxleyi (strain CCMP1516)</name>
    <dbReference type="NCBI Taxonomy" id="280463"/>
    <lineage>
        <taxon>Eukaryota</taxon>
        <taxon>Haptista</taxon>
        <taxon>Haptophyta</taxon>
        <taxon>Prymnesiophyceae</taxon>
        <taxon>Isochrysidales</taxon>
        <taxon>Noelaerhabdaceae</taxon>
        <taxon>Emiliania</taxon>
    </lineage>
</organism>
<evidence type="ECO:0000256" key="1">
    <source>
        <dbReference type="ARBA" id="ARBA00004651"/>
    </source>
</evidence>
<dbReference type="SUPFAM" id="SSF103481">
    <property type="entry name" value="Multidrug resistance efflux transporter EmrE"/>
    <property type="match status" value="1"/>
</dbReference>
<dbReference type="KEGG" id="ehx:EMIHUDRAFT_118046"/>
<dbReference type="InterPro" id="IPR051258">
    <property type="entry name" value="Diverse_Substrate_Transporter"/>
</dbReference>
<evidence type="ECO:0000256" key="2">
    <source>
        <dbReference type="ARBA" id="ARBA00022475"/>
    </source>
</evidence>
<evidence type="ECO:0000313" key="8">
    <source>
        <dbReference type="EnsemblProtists" id="EOD19300"/>
    </source>
</evidence>
<evidence type="ECO:0000256" key="6">
    <source>
        <dbReference type="SAM" id="Phobius"/>
    </source>
</evidence>
<evidence type="ECO:0000313" key="9">
    <source>
        <dbReference type="Proteomes" id="UP000013827"/>
    </source>
</evidence>
<reference evidence="8" key="2">
    <citation type="submission" date="2024-10" db="UniProtKB">
        <authorList>
            <consortium name="EnsemblProtists"/>
        </authorList>
    </citation>
    <scope>IDENTIFICATION</scope>
</reference>
<feature type="transmembrane region" description="Helical" evidence="6">
    <location>
        <begin position="172"/>
        <end position="191"/>
    </location>
</feature>
<feature type="transmembrane region" description="Helical" evidence="6">
    <location>
        <begin position="198"/>
        <end position="218"/>
    </location>
</feature>
<dbReference type="PANTHER" id="PTHR42920">
    <property type="entry name" value="OS03G0707200 PROTEIN-RELATED"/>
    <property type="match status" value="1"/>
</dbReference>
<proteinExistence type="predicted"/>
<dbReference type="eggNOG" id="ENOG502S5AT">
    <property type="taxonomic scope" value="Eukaryota"/>
</dbReference>